<reference evidence="1 2" key="1">
    <citation type="journal article" date="2018" name="New Phytol.">
        <title>Phylogenomics of Endogonaceae and evolution of mycorrhizas within Mucoromycota.</title>
        <authorList>
            <person name="Chang Y."/>
            <person name="Desiro A."/>
            <person name="Na H."/>
            <person name="Sandor L."/>
            <person name="Lipzen A."/>
            <person name="Clum A."/>
            <person name="Barry K."/>
            <person name="Grigoriev I.V."/>
            <person name="Martin F.M."/>
            <person name="Stajich J.E."/>
            <person name="Smith M.E."/>
            <person name="Bonito G."/>
            <person name="Spatafora J.W."/>
        </authorList>
    </citation>
    <scope>NUCLEOTIDE SEQUENCE [LARGE SCALE GENOMIC DNA]</scope>
    <source>
        <strain evidence="1 2">GMNB39</strain>
    </source>
</reference>
<evidence type="ECO:0000313" key="1">
    <source>
        <dbReference type="EMBL" id="RUP50892.1"/>
    </source>
</evidence>
<keyword evidence="2" id="KW-1185">Reference proteome</keyword>
<evidence type="ECO:0000313" key="2">
    <source>
        <dbReference type="Proteomes" id="UP000268093"/>
    </source>
</evidence>
<dbReference type="AlphaFoldDB" id="A0A433DJ53"/>
<sequence length="88" mass="10376">MHPLPKCINALQYRSFWESTDEPSLNKFLYYRFSAGNLQEEDTEHSRYTAELNVIGKYYDEASEVGQKLQKWKKAFKASIMFLRISST</sequence>
<organism evidence="1 2">
    <name type="scientific">Jimgerdemannia flammicorona</name>
    <dbReference type="NCBI Taxonomy" id="994334"/>
    <lineage>
        <taxon>Eukaryota</taxon>
        <taxon>Fungi</taxon>
        <taxon>Fungi incertae sedis</taxon>
        <taxon>Mucoromycota</taxon>
        <taxon>Mucoromycotina</taxon>
        <taxon>Endogonomycetes</taxon>
        <taxon>Endogonales</taxon>
        <taxon>Endogonaceae</taxon>
        <taxon>Jimgerdemannia</taxon>
    </lineage>
</organism>
<name>A0A433DJ53_9FUNG</name>
<proteinExistence type="predicted"/>
<accession>A0A433DJ53</accession>
<dbReference type="EMBL" id="RBNI01001103">
    <property type="protein sequence ID" value="RUP50892.1"/>
    <property type="molecule type" value="Genomic_DNA"/>
</dbReference>
<gene>
    <name evidence="1" type="ORF">BC936DRAFT_137196</name>
</gene>
<dbReference type="Proteomes" id="UP000268093">
    <property type="component" value="Unassembled WGS sequence"/>
</dbReference>
<protein>
    <submittedName>
        <fullName evidence="1">Uncharacterized protein</fullName>
    </submittedName>
</protein>
<comment type="caution">
    <text evidence="1">The sequence shown here is derived from an EMBL/GenBank/DDBJ whole genome shotgun (WGS) entry which is preliminary data.</text>
</comment>
<dbReference type="OrthoDB" id="2446996at2759"/>